<sequence length="40" mass="4395">MHIKLINSKKNVYCEVGKVGECLYLRNVPALSGPSALYEG</sequence>
<reference evidence="1 2" key="1">
    <citation type="submission" date="2018-03" db="EMBL/GenBank/DDBJ databases">
        <title>Genomic Encyclopedia of Archaeal and Bacterial Type Strains, Phase II (KMG-II): from individual species to whole genera.</title>
        <authorList>
            <person name="Goeker M."/>
        </authorList>
    </citation>
    <scope>NUCLEOTIDE SEQUENCE [LARGE SCALE GENOMIC DNA]</scope>
    <source>
        <strain evidence="1 2">DSM 27267</strain>
    </source>
</reference>
<protein>
    <submittedName>
        <fullName evidence="1">Uncharacterized protein</fullName>
    </submittedName>
</protein>
<accession>A0A2P8C8X5</accession>
<dbReference type="Proteomes" id="UP000240621">
    <property type="component" value="Unassembled WGS sequence"/>
</dbReference>
<organism evidence="1 2">
    <name type="scientific">Prolixibacter denitrificans</name>
    <dbReference type="NCBI Taxonomy" id="1541063"/>
    <lineage>
        <taxon>Bacteria</taxon>
        <taxon>Pseudomonadati</taxon>
        <taxon>Bacteroidota</taxon>
        <taxon>Bacteroidia</taxon>
        <taxon>Marinilabiliales</taxon>
        <taxon>Prolixibacteraceae</taxon>
        <taxon>Prolixibacter</taxon>
    </lineage>
</organism>
<gene>
    <name evidence="1" type="ORF">CLV93_10918</name>
</gene>
<dbReference type="AlphaFoldDB" id="A0A2P8C8X5"/>
<name>A0A2P8C8X5_9BACT</name>
<comment type="caution">
    <text evidence="1">The sequence shown here is derived from an EMBL/GenBank/DDBJ whole genome shotgun (WGS) entry which is preliminary data.</text>
</comment>
<evidence type="ECO:0000313" key="1">
    <source>
        <dbReference type="EMBL" id="PSK81415.1"/>
    </source>
</evidence>
<proteinExistence type="predicted"/>
<dbReference type="EMBL" id="PYGC01000009">
    <property type="protein sequence ID" value="PSK81415.1"/>
    <property type="molecule type" value="Genomic_DNA"/>
</dbReference>
<evidence type="ECO:0000313" key="2">
    <source>
        <dbReference type="Proteomes" id="UP000240621"/>
    </source>
</evidence>